<sequence>MTKETEGETWKNSEEKVRKLIKEKLNINEEIHIERAHRTGKKENEDGSIRRRRTVVVKFLDYKDRENILENYKKLKLWNEKIYINEDFSERTTIIRKQLFIKAKEIRSSGHFAKVKKLKSNSNLHLTGFNTVFLERNINKCGGGVLFYIKENIGYNIRSEMSVSDENIEILTVEILNKKFKNILLSCCYRPPTGRTEYLSSYLVHNIIEKASHEKKKNYILGDFNLDCFQYNEKQNITKFYNHLFETGTVPIINKPTRITEFSSSLIDNVLTNDCFNITLKKGIVKTDVSDHFPIFLCLGADLKTNTHGKVTIKKRIYNNNNLNLFKQQLLHQDWSYINFNEDINIIYKSFFNIFYKIYEANFPLREIIFNAKDISCPWITKGIKKSSKIKQKLYVKYLKNKSDKHKNNYTAYKNLFEKLRKKAKQIYYSDLLMKHKHNSRRVWQIMKEITGKHKTSTNSMPNAIKVENKLVTDSSEIAGEFNKFFSTIGNNLSNKIPYVGNNSVDEFISSPSSTINFSNLSYYEFEIAFKSLKRNKAIGPDDINGNIIIDSFNVIKDILFKVFEASITQGSFPDSLKIAKIIPIFKTGDHTNITNYRPISVLPVFSKTLEKNNV</sequence>
<dbReference type="RefSeq" id="XP_065658191.1">
    <property type="nucleotide sequence ID" value="XM_065802119.1"/>
</dbReference>
<dbReference type="PANTHER" id="PTHR33395">
    <property type="entry name" value="TRANSCRIPTASE, PUTATIVE-RELATED-RELATED"/>
    <property type="match status" value="1"/>
</dbReference>
<dbReference type="PANTHER" id="PTHR33395:SF22">
    <property type="entry name" value="REVERSE TRANSCRIPTASE DOMAIN-CONTAINING PROTEIN"/>
    <property type="match status" value="1"/>
</dbReference>
<dbReference type="InterPro" id="IPR036691">
    <property type="entry name" value="Endo/exonu/phosph_ase_sf"/>
</dbReference>
<accession>A0ABM4C984</accession>
<dbReference type="Gene3D" id="3.60.10.10">
    <property type="entry name" value="Endonuclease/exonuclease/phosphatase"/>
    <property type="match status" value="1"/>
</dbReference>
<protein>
    <submittedName>
        <fullName evidence="2">Uncharacterized protein LOC136082699</fullName>
    </submittedName>
</protein>
<organism evidence="1 2">
    <name type="scientific">Hydra vulgaris</name>
    <name type="common">Hydra</name>
    <name type="synonym">Hydra attenuata</name>
    <dbReference type="NCBI Taxonomy" id="6087"/>
    <lineage>
        <taxon>Eukaryota</taxon>
        <taxon>Metazoa</taxon>
        <taxon>Cnidaria</taxon>
        <taxon>Hydrozoa</taxon>
        <taxon>Hydroidolina</taxon>
        <taxon>Anthoathecata</taxon>
        <taxon>Aplanulata</taxon>
        <taxon>Hydridae</taxon>
        <taxon>Hydra</taxon>
    </lineage>
</organism>
<proteinExistence type="predicted"/>
<evidence type="ECO:0000313" key="1">
    <source>
        <dbReference type="Proteomes" id="UP001652625"/>
    </source>
</evidence>
<gene>
    <name evidence="2" type="primary">LOC136082699</name>
</gene>
<evidence type="ECO:0000313" key="2">
    <source>
        <dbReference type="RefSeq" id="XP_065658191.1"/>
    </source>
</evidence>
<dbReference type="SUPFAM" id="SSF56219">
    <property type="entry name" value="DNase I-like"/>
    <property type="match status" value="1"/>
</dbReference>
<keyword evidence="1" id="KW-1185">Reference proteome</keyword>
<dbReference type="GeneID" id="136082699"/>
<reference evidence="2" key="1">
    <citation type="submission" date="2025-08" db="UniProtKB">
        <authorList>
            <consortium name="RefSeq"/>
        </authorList>
    </citation>
    <scope>IDENTIFICATION</scope>
</reference>
<dbReference type="Gene3D" id="3.30.70.1820">
    <property type="entry name" value="L1 transposable element, RRM domain"/>
    <property type="match status" value="1"/>
</dbReference>
<name>A0ABM4C984_HYDVU</name>
<dbReference type="Proteomes" id="UP001652625">
    <property type="component" value="Chromosome 07"/>
</dbReference>